<evidence type="ECO:0000256" key="1">
    <source>
        <dbReference type="SAM" id="Phobius"/>
    </source>
</evidence>
<keyword evidence="3" id="KW-1185">Reference proteome</keyword>
<evidence type="ECO:0000313" key="2">
    <source>
        <dbReference type="EMBL" id="PQQ10360.1"/>
    </source>
</evidence>
<protein>
    <submittedName>
        <fullName evidence="2">Uncharacterized protein</fullName>
    </submittedName>
</protein>
<dbReference type="PROSITE" id="PS51257">
    <property type="entry name" value="PROKAR_LIPOPROTEIN"/>
    <property type="match status" value="1"/>
</dbReference>
<sequence length="88" mass="10223">MVRALQFCHFLTISCRFCLQFGVVLAWIATLRLDLRSRSGSVISTRLTGNKFGITKERPSRSFLVYAFLIWGSHCIRAFLIDCYSWRN</sequence>
<reference evidence="2 3" key="1">
    <citation type="submission" date="2018-02" db="EMBL/GenBank/DDBJ databases">
        <title>Draft genome of wild Prunus yedoensis var. nudiflora.</title>
        <authorList>
            <person name="Baek S."/>
            <person name="Kim J.-H."/>
            <person name="Choi K."/>
            <person name="Kim G.-B."/>
            <person name="Cho A."/>
            <person name="Jang H."/>
            <person name="Shin C.-H."/>
            <person name="Yu H.-J."/>
            <person name="Mun J.-H."/>
        </authorList>
    </citation>
    <scope>NUCLEOTIDE SEQUENCE [LARGE SCALE GENOMIC DNA]</scope>
    <source>
        <strain evidence="3">cv. Jeju island</strain>
        <tissue evidence="2">Leaf</tissue>
    </source>
</reference>
<comment type="caution">
    <text evidence="2">The sequence shown here is derived from an EMBL/GenBank/DDBJ whole genome shotgun (WGS) entry which is preliminary data.</text>
</comment>
<keyword evidence="1" id="KW-1133">Transmembrane helix</keyword>
<gene>
    <name evidence="2" type="ORF">Pyn_29966</name>
</gene>
<organism evidence="2 3">
    <name type="scientific">Prunus yedoensis var. nudiflora</name>
    <dbReference type="NCBI Taxonomy" id="2094558"/>
    <lineage>
        <taxon>Eukaryota</taxon>
        <taxon>Viridiplantae</taxon>
        <taxon>Streptophyta</taxon>
        <taxon>Embryophyta</taxon>
        <taxon>Tracheophyta</taxon>
        <taxon>Spermatophyta</taxon>
        <taxon>Magnoliopsida</taxon>
        <taxon>eudicotyledons</taxon>
        <taxon>Gunneridae</taxon>
        <taxon>Pentapetalae</taxon>
        <taxon>rosids</taxon>
        <taxon>fabids</taxon>
        <taxon>Rosales</taxon>
        <taxon>Rosaceae</taxon>
        <taxon>Amygdaloideae</taxon>
        <taxon>Amygdaleae</taxon>
        <taxon>Prunus</taxon>
    </lineage>
</organism>
<keyword evidence="1" id="KW-0812">Transmembrane</keyword>
<evidence type="ECO:0000313" key="3">
    <source>
        <dbReference type="Proteomes" id="UP000250321"/>
    </source>
</evidence>
<dbReference type="Proteomes" id="UP000250321">
    <property type="component" value="Unassembled WGS sequence"/>
</dbReference>
<dbReference type="AlphaFoldDB" id="A0A314YV31"/>
<proteinExistence type="predicted"/>
<feature type="transmembrane region" description="Helical" evidence="1">
    <location>
        <begin position="63"/>
        <end position="80"/>
    </location>
</feature>
<name>A0A314YV31_PRUYE</name>
<accession>A0A314YV31</accession>
<dbReference type="EMBL" id="PJQY01000517">
    <property type="protein sequence ID" value="PQQ10360.1"/>
    <property type="molecule type" value="Genomic_DNA"/>
</dbReference>
<keyword evidence="1" id="KW-0472">Membrane</keyword>
<feature type="transmembrane region" description="Helical" evidence="1">
    <location>
        <begin position="7"/>
        <end position="29"/>
    </location>
</feature>